<organism evidence="3 4">
    <name type="scientific">Mycena maculata</name>
    <dbReference type="NCBI Taxonomy" id="230809"/>
    <lineage>
        <taxon>Eukaryota</taxon>
        <taxon>Fungi</taxon>
        <taxon>Dikarya</taxon>
        <taxon>Basidiomycota</taxon>
        <taxon>Agaricomycotina</taxon>
        <taxon>Agaricomycetes</taxon>
        <taxon>Agaricomycetidae</taxon>
        <taxon>Agaricales</taxon>
        <taxon>Marasmiineae</taxon>
        <taxon>Mycenaceae</taxon>
        <taxon>Mycena</taxon>
    </lineage>
</organism>
<protein>
    <recommendedName>
        <fullName evidence="2">BTB domain-containing protein</fullName>
    </recommendedName>
</protein>
<dbReference type="CDD" id="cd18186">
    <property type="entry name" value="BTB_POZ_ZBTB_KLHL-like"/>
    <property type="match status" value="1"/>
</dbReference>
<dbReference type="InterPro" id="IPR000210">
    <property type="entry name" value="BTB/POZ_dom"/>
</dbReference>
<dbReference type="SUPFAM" id="SSF54695">
    <property type="entry name" value="POZ domain"/>
    <property type="match status" value="1"/>
</dbReference>
<gene>
    <name evidence="3" type="ORF">DFH07DRAFT_809654</name>
</gene>
<keyword evidence="4" id="KW-1185">Reference proteome</keyword>
<dbReference type="SMART" id="SM00225">
    <property type="entry name" value="BTB"/>
    <property type="match status" value="1"/>
</dbReference>
<dbReference type="AlphaFoldDB" id="A0AAD7JN14"/>
<evidence type="ECO:0000313" key="3">
    <source>
        <dbReference type="EMBL" id="KAJ7766345.1"/>
    </source>
</evidence>
<dbReference type="Gene3D" id="3.30.710.10">
    <property type="entry name" value="Potassium Channel Kv1.1, Chain A"/>
    <property type="match status" value="1"/>
</dbReference>
<dbReference type="Proteomes" id="UP001215280">
    <property type="component" value="Unassembled WGS sequence"/>
</dbReference>
<sequence>MSVVPVDISHETPDLQMDPENGRTASEPQIDRNNKYYLDDPMAIFLVGNQHFKVHRHFLEKGSEVFHSMFMCPADSSGPDGFTDDRAIPLSGVTSMEFETLLDYFYDEKFQRYQSTMEQWIDLLAISTRFNFEKIRNYAIDAIEYSRWPAERSRKSTIGSIDQIVLAEKHDIPHWLPNAYALICERGSPLEEWEAEKIGYRTTTLLARAREAVRNRHHKIPTPVPSPPPSSLGLDSPALSVFSLREPDSNEFSHNRARVEAIVSEVFFPAGNAG</sequence>
<dbReference type="EMBL" id="JARJLG010000033">
    <property type="protein sequence ID" value="KAJ7766345.1"/>
    <property type="molecule type" value="Genomic_DNA"/>
</dbReference>
<evidence type="ECO:0000259" key="2">
    <source>
        <dbReference type="PROSITE" id="PS50097"/>
    </source>
</evidence>
<dbReference type="Pfam" id="PF00651">
    <property type="entry name" value="BTB"/>
    <property type="match status" value="1"/>
</dbReference>
<evidence type="ECO:0000313" key="4">
    <source>
        <dbReference type="Proteomes" id="UP001215280"/>
    </source>
</evidence>
<reference evidence="3" key="1">
    <citation type="submission" date="2023-03" db="EMBL/GenBank/DDBJ databases">
        <title>Massive genome expansion in bonnet fungi (Mycena s.s.) driven by repeated elements and novel gene families across ecological guilds.</title>
        <authorList>
            <consortium name="Lawrence Berkeley National Laboratory"/>
            <person name="Harder C.B."/>
            <person name="Miyauchi S."/>
            <person name="Viragh M."/>
            <person name="Kuo A."/>
            <person name="Thoen E."/>
            <person name="Andreopoulos B."/>
            <person name="Lu D."/>
            <person name="Skrede I."/>
            <person name="Drula E."/>
            <person name="Henrissat B."/>
            <person name="Morin E."/>
            <person name="Kohler A."/>
            <person name="Barry K."/>
            <person name="LaButti K."/>
            <person name="Morin E."/>
            <person name="Salamov A."/>
            <person name="Lipzen A."/>
            <person name="Mereny Z."/>
            <person name="Hegedus B."/>
            <person name="Baldrian P."/>
            <person name="Stursova M."/>
            <person name="Weitz H."/>
            <person name="Taylor A."/>
            <person name="Grigoriev I.V."/>
            <person name="Nagy L.G."/>
            <person name="Martin F."/>
            <person name="Kauserud H."/>
        </authorList>
    </citation>
    <scope>NUCLEOTIDE SEQUENCE</scope>
    <source>
        <strain evidence="3">CBHHK188m</strain>
    </source>
</reference>
<feature type="domain" description="BTB" evidence="2">
    <location>
        <begin position="41"/>
        <end position="114"/>
    </location>
</feature>
<dbReference type="PROSITE" id="PS50097">
    <property type="entry name" value="BTB"/>
    <property type="match status" value="1"/>
</dbReference>
<proteinExistence type="predicted"/>
<evidence type="ECO:0000256" key="1">
    <source>
        <dbReference type="SAM" id="MobiDB-lite"/>
    </source>
</evidence>
<name>A0AAD7JN14_9AGAR</name>
<accession>A0AAD7JN14</accession>
<comment type="caution">
    <text evidence="3">The sequence shown here is derived from an EMBL/GenBank/DDBJ whole genome shotgun (WGS) entry which is preliminary data.</text>
</comment>
<feature type="region of interest" description="Disordered" evidence="1">
    <location>
        <begin position="1"/>
        <end position="29"/>
    </location>
</feature>
<dbReference type="InterPro" id="IPR011333">
    <property type="entry name" value="SKP1/BTB/POZ_sf"/>
</dbReference>